<evidence type="ECO:0000313" key="3">
    <source>
        <dbReference type="Proteomes" id="UP000499080"/>
    </source>
</evidence>
<reference evidence="2 3" key="1">
    <citation type="journal article" date="2019" name="Sci. Rep.">
        <title>Orb-weaving spider Araneus ventricosus genome elucidates the spidroin gene catalogue.</title>
        <authorList>
            <person name="Kono N."/>
            <person name="Nakamura H."/>
            <person name="Ohtoshi R."/>
            <person name="Moran D.A.P."/>
            <person name="Shinohara A."/>
            <person name="Yoshida Y."/>
            <person name="Fujiwara M."/>
            <person name="Mori M."/>
            <person name="Tomita M."/>
            <person name="Arakawa K."/>
        </authorList>
    </citation>
    <scope>NUCLEOTIDE SEQUENCE [LARGE SCALE GENOMIC DNA]</scope>
</reference>
<proteinExistence type="predicted"/>
<keyword evidence="3" id="KW-1185">Reference proteome</keyword>
<feature type="coiled-coil region" evidence="1">
    <location>
        <begin position="62"/>
        <end position="97"/>
    </location>
</feature>
<dbReference type="Proteomes" id="UP000499080">
    <property type="component" value="Unassembled WGS sequence"/>
</dbReference>
<protein>
    <submittedName>
        <fullName evidence="2">Uncharacterized protein</fullName>
    </submittedName>
</protein>
<sequence length="159" mass="18427">MEAGQEEMKDLIRARQERMKKWLEEIYRSKFIQEGKKKVLVKGQQEVKILVQGGKRVILEVKDDVQRKTEEVKTEVQRQIEEEKSEAQSKISDTEKSVIDLEIRPNNVPGSLELMYDTVKPLTFDGQTPWTIFKTQFDVVSSVNGWMDRVKASQLVASI</sequence>
<dbReference type="AlphaFoldDB" id="A0A4Y2C4G0"/>
<accession>A0A4Y2C4G0</accession>
<organism evidence="2 3">
    <name type="scientific">Araneus ventricosus</name>
    <name type="common">Orbweaver spider</name>
    <name type="synonym">Epeira ventricosa</name>
    <dbReference type="NCBI Taxonomy" id="182803"/>
    <lineage>
        <taxon>Eukaryota</taxon>
        <taxon>Metazoa</taxon>
        <taxon>Ecdysozoa</taxon>
        <taxon>Arthropoda</taxon>
        <taxon>Chelicerata</taxon>
        <taxon>Arachnida</taxon>
        <taxon>Araneae</taxon>
        <taxon>Araneomorphae</taxon>
        <taxon>Entelegynae</taxon>
        <taxon>Araneoidea</taxon>
        <taxon>Araneidae</taxon>
        <taxon>Araneus</taxon>
    </lineage>
</organism>
<keyword evidence="1" id="KW-0175">Coiled coil</keyword>
<gene>
    <name evidence="2" type="ORF">AVEN_177315_1</name>
</gene>
<dbReference type="EMBL" id="BGPR01000147">
    <property type="protein sequence ID" value="GBL99282.1"/>
    <property type="molecule type" value="Genomic_DNA"/>
</dbReference>
<comment type="caution">
    <text evidence="2">The sequence shown here is derived from an EMBL/GenBank/DDBJ whole genome shotgun (WGS) entry which is preliminary data.</text>
</comment>
<name>A0A4Y2C4G0_ARAVE</name>
<evidence type="ECO:0000313" key="2">
    <source>
        <dbReference type="EMBL" id="GBL99282.1"/>
    </source>
</evidence>
<evidence type="ECO:0000256" key="1">
    <source>
        <dbReference type="SAM" id="Coils"/>
    </source>
</evidence>